<dbReference type="EC" id="2.7.1.156" evidence="8"/>
<dbReference type="NCBIfam" id="NF004469">
    <property type="entry name" value="PRK05800.1"/>
    <property type="match status" value="1"/>
</dbReference>
<comment type="catalytic activity">
    <reaction evidence="3">
        <text>adenosylcob(III)inamide + GTP = adenosylcob(III)inamide phosphate + GDP + H(+)</text>
        <dbReference type="Rhea" id="RHEA:15765"/>
        <dbReference type="ChEBI" id="CHEBI:2480"/>
        <dbReference type="ChEBI" id="CHEBI:15378"/>
        <dbReference type="ChEBI" id="CHEBI:37565"/>
        <dbReference type="ChEBI" id="CHEBI:58189"/>
        <dbReference type="ChEBI" id="CHEBI:58502"/>
        <dbReference type="EC" id="2.7.1.156"/>
    </reaction>
</comment>
<feature type="binding site" evidence="19">
    <location>
        <position position="66"/>
    </location>
    <ligand>
        <name>GTP</name>
        <dbReference type="ChEBI" id="CHEBI:37565"/>
    </ligand>
</feature>
<dbReference type="UniPathway" id="UPA00148">
    <property type="reaction ID" value="UER00236"/>
</dbReference>
<dbReference type="PIRSF" id="PIRSF006135">
    <property type="entry name" value="CobU"/>
    <property type="match status" value="1"/>
</dbReference>
<evidence type="ECO:0000256" key="8">
    <source>
        <dbReference type="ARBA" id="ARBA00012016"/>
    </source>
</evidence>
<dbReference type="GO" id="GO:0005525">
    <property type="term" value="F:GTP binding"/>
    <property type="evidence" value="ECO:0007669"/>
    <property type="project" value="UniProtKB-KW"/>
</dbReference>
<feature type="binding site" evidence="19">
    <location>
        <begin position="12"/>
        <end position="19"/>
    </location>
    <ligand>
        <name>GTP</name>
        <dbReference type="ChEBI" id="CHEBI:37565"/>
    </ligand>
</feature>
<evidence type="ECO:0000256" key="18">
    <source>
        <dbReference type="PIRSR" id="PIRSR006135-1"/>
    </source>
</evidence>
<gene>
    <name evidence="20" type="primary">cobU</name>
    <name evidence="20" type="ORF">F4X14_13505</name>
</gene>
<feature type="binding site" evidence="19">
    <location>
        <begin position="55"/>
        <end position="58"/>
    </location>
    <ligand>
        <name>GTP</name>
        <dbReference type="ChEBI" id="CHEBI:37565"/>
    </ligand>
</feature>
<dbReference type="AlphaFoldDB" id="A0A6B1D7P0"/>
<evidence type="ECO:0000256" key="11">
    <source>
        <dbReference type="ARBA" id="ARBA00022679"/>
    </source>
</evidence>
<comment type="catalytic activity">
    <reaction evidence="2">
        <text>adenosylcob(III)inamide phosphate + GTP + H(+) = adenosylcob(III)inamide-GDP + diphosphate</text>
        <dbReference type="Rhea" id="RHEA:22712"/>
        <dbReference type="ChEBI" id="CHEBI:15378"/>
        <dbReference type="ChEBI" id="CHEBI:33019"/>
        <dbReference type="ChEBI" id="CHEBI:37565"/>
        <dbReference type="ChEBI" id="CHEBI:58502"/>
        <dbReference type="ChEBI" id="CHEBI:60487"/>
        <dbReference type="EC" id="2.7.7.62"/>
    </reaction>
</comment>
<evidence type="ECO:0000256" key="14">
    <source>
        <dbReference type="ARBA" id="ARBA00022840"/>
    </source>
</evidence>
<evidence type="ECO:0000256" key="3">
    <source>
        <dbReference type="ARBA" id="ARBA00001522"/>
    </source>
</evidence>
<evidence type="ECO:0000256" key="5">
    <source>
        <dbReference type="ARBA" id="ARBA00004692"/>
    </source>
</evidence>
<reference evidence="20" key="1">
    <citation type="submission" date="2019-09" db="EMBL/GenBank/DDBJ databases">
        <title>Characterisation of the sponge microbiome using genome-centric metagenomics.</title>
        <authorList>
            <person name="Engelberts J.P."/>
            <person name="Robbins S.J."/>
            <person name="De Goeij J.M."/>
            <person name="Aranda M."/>
            <person name="Bell S.C."/>
            <person name="Webster N.S."/>
        </authorList>
    </citation>
    <scope>NUCLEOTIDE SEQUENCE</scope>
    <source>
        <strain evidence="20">SB0661_bin_32</strain>
    </source>
</reference>
<keyword evidence="14" id="KW-0067">ATP-binding</keyword>
<protein>
    <recommendedName>
        <fullName evidence="16">Adenosylcobinamide kinase</fullName>
        <ecNumber evidence="8">2.7.1.156</ecNumber>
        <ecNumber evidence="9">2.7.7.62</ecNumber>
    </recommendedName>
    <alternativeName>
        <fullName evidence="17">Adenosylcobinamide-phosphate guanylyltransferase</fullName>
    </alternativeName>
</protein>
<dbReference type="PANTHER" id="PTHR34848:SF1">
    <property type="entry name" value="BIFUNCTIONAL ADENOSYLCOBALAMIN BIOSYNTHESIS PROTEIN COBU"/>
    <property type="match status" value="1"/>
</dbReference>
<feature type="active site" description="GMP-histidine intermediate" evidence="18">
    <location>
        <position position="54"/>
    </location>
</feature>
<evidence type="ECO:0000256" key="9">
    <source>
        <dbReference type="ARBA" id="ARBA00012523"/>
    </source>
</evidence>
<evidence type="ECO:0000256" key="15">
    <source>
        <dbReference type="ARBA" id="ARBA00023134"/>
    </source>
</evidence>
<feature type="binding site" evidence="19">
    <location>
        <begin position="38"/>
        <end position="40"/>
    </location>
    <ligand>
        <name>GTP</name>
        <dbReference type="ChEBI" id="CHEBI:37565"/>
    </ligand>
</feature>
<keyword evidence="12 19" id="KW-0547">Nucleotide-binding</keyword>
<evidence type="ECO:0000256" key="6">
    <source>
        <dbReference type="ARBA" id="ARBA00005159"/>
    </source>
</evidence>
<name>A0A6B1D7P0_9CHLR</name>
<comment type="catalytic activity">
    <reaction evidence="1">
        <text>adenosylcob(III)inamide + ATP = adenosylcob(III)inamide phosphate + ADP + H(+)</text>
        <dbReference type="Rhea" id="RHEA:15769"/>
        <dbReference type="ChEBI" id="CHEBI:2480"/>
        <dbReference type="ChEBI" id="CHEBI:15378"/>
        <dbReference type="ChEBI" id="CHEBI:30616"/>
        <dbReference type="ChEBI" id="CHEBI:58502"/>
        <dbReference type="ChEBI" id="CHEBI:456216"/>
        <dbReference type="EC" id="2.7.1.156"/>
    </reaction>
</comment>
<dbReference type="CDD" id="cd00544">
    <property type="entry name" value="CobU"/>
    <property type="match status" value="1"/>
</dbReference>
<evidence type="ECO:0000313" key="20">
    <source>
        <dbReference type="EMBL" id="MYC95971.1"/>
    </source>
</evidence>
<keyword evidence="10" id="KW-0169">Cobalamin biosynthesis</keyword>
<keyword evidence="11 20" id="KW-0808">Transferase</keyword>
<dbReference type="EMBL" id="VXMH01000071">
    <property type="protein sequence ID" value="MYC95971.1"/>
    <property type="molecule type" value="Genomic_DNA"/>
</dbReference>
<comment type="similarity">
    <text evidence="7">Belongs to the CobU/CobP family.</text>
</comment>
<dbReference type="InterPro" id="IPR027417">
    <property type="entry name" value="P-loop_NTPase"/>
</dbReference>
<feature type="binding site" evidence="19">
    <location>
        <position position="88"/>
    </location>
    <ligand>
        <name>GTP</name>
        <dbReference type="ChEBI" id="CHEBI:37565"/>
    </ligand>
</feature>
<evidence type="ECO:0000256" key="4">
    <source>
        <dbReference type="ARBA" id="ARBA00003889"/>
    </source>
</evidence>
<sequence length="208" mass="22067">MKSVGELILILGGARSGKSAEAVRTASERADGQVLFVATAEPGDDEMRLRIEKHRAERPVHWHTLEAPRNVGQAIGGQSQTFATIIVDCITLLVSNLLVDGPDPYAEAVRLEVDREIAELLKAANDMPDTSRLIVVSNEVGTGMAPLTPLGRAFRDLVGQANQTLAAAADRAVLMVAGLPLMLKGGEPRQPVSVRMASAAKAAATRDE</sequence>
<dbReference type="GO" id="GO:0043752">
    <property type="term" value="F:adenosylcobinamide kinase activity"/>
    <property type="evidence" value="ECO:0007669"/>
    <property type="project" value="UniProtKB-EC"/>
</dbReference>
<accession>A0A6B1D7P0</accession>
<dbReference type="Gene3D" id="3.40.50.300">
    <property type="entry name" value="P-loop containing nucleotide triphosphate hydrolases"/>
    <property type="match status" value="1"/>
</dbReference>
<evidence type="ECO:0000256" key="16">
    <source>
        <dbReference type="ARBA" id="ARBA00029570"/>
    </source>
</evidence>
<evidence type="ECO:0000256" key="7">
    <source>
        <dbReference type="ARBA" id="ARBA00007490"/>
    </source>
</evidence>
<dbReference type="GO" id="GO:0009236">
    <property type="term" value="P:cobalamin biosynthetic process"/>
    <property type="evidence" value="ECO:0007669"/>
    <property type="project" value="UniProtKB-UniPathway"/>
</dbReference>
<evidence type="ECO:0000256" key="19">
    <source>
        <dbReference type="PIRSR" id="PIRSR006135-2"/>
    </source>
</evidence>
<evidence type="ECO:0000256" key="1">
    <source>
        <dbReference type="ARBA" id="ARBA00000312"/>
    </source>
</evidence>
<comment type="pathway">
    <text evidence="6">Cofactor biosynthesis; adenosylcobalamin biosynthesis; adenosylcobalamin from cob(II)yrinate a,c-diamide: step 5/7.</text>
</comment>
<dbReference type="InterPro" id="IPR003203">
    <property type="entry name" value="CobU/CobP"/>
</dbReference>
<evidence type="ECO:0000256" key="12">
    <source>
        <dbReference type="ARBA" id="ARBA00022741"/>
    </source>
</evidence>
<evidence type="ECO:0000256" key="17">
    <source>
        <dbReference type="ARBA" id="ARBA00030571"/>
    </source>
</evidence>
<organism evidence="20">
    <name type="scientific">Caldilineaceae bacterium SB0661_bin_32</name>
    <dbReference type="NCBI Taxonomy" id="2605255"/>
    <lineage>
        <taxon>Bacteria</taxon>
        <taxon>Bacillati</taxon>
        <taxon>Chloroflexota</taxon>
        <taxon>Caldilineae</taxon>
        <taxon>Caldilineales</taxon>
        <taxon>Caldilineaceae</taxon>
    </lineage>
</organism>
<dbReference type="Pfam" id="PF02283">
    <property type="entry name" value="CobU"/>
    <property type="match status" value="1"/>
</dbReference>
<dbReference type="GO" id="GO:0005524">
    <property type="term" value="F:ATP binding"/>
    <property type="evidence" value="ECO:0007669"/>
    <property type="project" value="UniProtKB-KW"/>
</dbReference>
<comment type="function">
    <text evidence="4">Catalyzes ATP-dependent phosphorylation of adenosylcobinamide and addition of GMP to adenosylcobinamide phosphate.</text>
</comment>
<proteinExistence type="inferred from homology"/>
<keyword evidence="20" id="KW-0548">Nucleotidyltransferase</keyword>
<evidence type="ECO:0000256" key="13">
    <source>
        <dbReference type="ARBA" id="ARBA00022777"/>
    </source>
</evidence>
<keyword evidence="13 20" id="KW-0418">Kinase</keyword>
<dbReference type="SUPFAM" id="SSF52540">
    <property type="entry name" value="P-loop containing nucleoside triphosphate hydrolases"/>
    <property type="match status" value="1"/>
</dbReference>
<dbReference type="PANTHER" id="PTHR34848">
    <property type="match status" value="1"/>
</dbReference>
<comment type="pathway">
    <text evidence="5">Cofactor biosynthesis; adenosylcobalamin biosynthesis; adenosylcobalamin from cob(II)yrinate a,c-diamide: step 6/7.</text>
</comment>
<evidence type="ECO:0000256" key="2">
    <source>
        <dbReference type="ARBA" id="ARBA00000711"/>
    </source>
</evidence>
<dbReference type="EC" id="2.7.7.62" evidence="9"/>
<comment type="caution">
    <text evidence="20">The sequence shown here is derived from an EMBL/GenBank/DDBJ whole genome shotgun (WGS) entry which is preliminary data.</text>
</comment>
<keyword evidence="15 19" id="KW-0342">GTP-binding</keyword>
<evidence type="ECO:0000256" key="10">
    <source>
        <dbReference type="ARBA" id="ARBA00022573"/>
    </source>
</evidence>
<dbReference type="GO" id="GO:0008820">
    <property type="term" value="F:cobinamide phosphate guanylyltransferase activity"/>
    <property type="evidence" value="ECO:0007669"/>
    <property type="project" value="UniProtKB-EC"/>
</dbReference>